<dbReference type="SUPFAM" id="SSF47240">
    <property type="entry name" value="Ferritin-like"/>
    <property type="match status" value="1"/>
</dbReference>
<organism evidence="1 2">
    <name type="scientific">Aeoliella straminimaris</name>
    <dbReference type="NCBI Taxonomy" id="2954799"/>
    <lineage>
        <taxon>Bacteria</taxon>
        <taxon>Pseudomonadati</taxon>
        <taxon>Planctomycetota</taxon>
        <taxon>Planctomycetia</taxon>
        <taxon>Pirellulales</taxon>
        <taxon>Lacipirellulaceae</taxon>
        <taxon>Aeoliella</taxon>
    </lineage>
</organism>
<gene>
    <name evidence="1" type="ORF">NG895_21390</name>
</gene>
<accession>A0A9X2FHU0</accession>
<dbReference type="Proteomes" id="UP001155241">
    <property type="component" value="Unassembled WGS sequence"/>
</dbReference>
<protein>
    <submittedName>
        <fullName evidence="1">Uncharacterized protein</fullName>
    </submittedName>
</protein>
<dbReference type="RefSeq" id="WP_252854575.1">
    <property type="nucleotide sequence ID" value="NZ_JAMXLR010000073.1"/>
</dbReference>
<evidence type="ECO:0000313" key="1">
    <source>
        <dbReference type="EMBL" id="MCO6046461.1"/>
    </source>
</evidence>
<keyword evidence="2" id="KW-1185">Reference proteome</keyword>
<name>A0A9X2FHU0_9BACT</name>
<dbReference type="InterPro" id="IPR009078">
    <property type="entry name" value="Ferritin-like_SF"/>
</dbReference>
<comment type="caution">
    <text evidence="1">The sequence shown here is derived from an EMBL/GenBank/DDBJ whole genome shotgun (WGS) entry which is preliminary data.</text>
</comment>
<dbReference type="EMBL" id="JAMXLR010000073">
    <property type="protein sequence ID" value="MCO6046461.1"/>
    <property type="molecule type" value="Genomic_DNA"/>
</dbReference>
<dbReference type="AlphaFoldDB" id="A0A9X2FHU0"/>
<reference evidence="1" key="1">
    <citation type="submission" date="2022-06" db="EMBL/GenBank/DDBJ databases">
        <title>Aeoliella straminimaris, a novel planctomycete from sediments.</title>
        <authorList>
            <person name="Vitorino I.R."/>
            <person name="Lage O.M."/>
        </authorList>
    </citation>
    <scope>NUCLEOTIDE SEQUENCE</scope>
    <source>
        <strain evidence="1">ICT_H6.2</strain>
    </source>
</reference>
<evidence type="ECO:0000313" key="2">
    <source>
        <dbReference type="Proteomes" id="UP001155241"/>
    </source>
</evidence>
<proteinExistence type="predicted"/>
<sequence>MASEQVRYVLKGTRSIHERAARYFAHLAMRCKQQRAKMLLDYLAGHERHLADAILQAEAGASEKVLSTWVTTTVPVAHLIDQMDWDEAHNAYASCDELVEKGLDIANQVIEVYEELSRRAEPAWLQELFLQLLDMEQQEEKLMAKQTLRGMDL</sequence>